<dbReference type="PROSITE" id="PS50192">
    <property type="entry name" value="T_SNARE"/>
    <property type="match status" value="1"/>
</dbReference>
<organism evidence="6 7">
    <name type="scientific">Trapa incisa</name>
    <dbReference type="NCBI Taxonomy" id="236973"/>
    <lineage>
        <taxon>Eukaryota</taxon>
        <taxon>Viridiplantae</taxon>
        <taxon>Streptophyta</taxon>
        <taxon>Embryophyta</taxon>
        <taxon>Tracheophyta</taxon>
        <taxon>Spermatophyta</taxon>
        <taxon>Magnoliopsida</taxon>
        <taxon>eudicotyledons</taxon>
        <taxon>Gunneridae</taxon>
        <taxon>Pentapetalae</taxon>
        <taxon>rosids</taxon>
        <taxon>malvids</taxon>
        <taxon>Myrtales</taxon>
        <taxon>Lythraceae</taxon>
        <taxon>Trapa</taxon>
    </lineage>
</organism>
<sequence>MGSSYRDRTSEFRWLSETLRKIGVVPASDQAGADLTTPASKPAPTATSRSEFNKKASRIGMGIHETSQKIGRLAQLTKRSSMFDDPTIQIQELTALIKDNITELNVALQDLQNLQNLEMADGMYSEDRTVHSNTVCDDLKSKLMETTKQLQDVLKTRTQNIKAHENRRQIFSTNASREKTSIQQPKYMVEPPPWATSSNPSEDVPQAGLASNGFQVGNQLRRRPAVDNNPTHPMEVSMLQQVVPRQENYSQGRALALHNVESTISELSGIFTHLASMVAHQGEIAIRIDDNMEESLVNVEGARSALLRHLNQVSSNRWLMVKIFAILILFLVIFVFFIA</sequence>
<dbReference type="AlphaFoldDB" id="A0AAN7Q9N7"/>
<evidence type="ECO:0000256" key="2">
    <source>
        <dbReference type="ARBA" id="ARBA00022927"/>
    </source>
</evidence>
<dbReference type="GO" id="GO:0006888">
    <property type="term" value="P:endoplasmic reticulum to Golgi vesicle-mediated transport"/>
    <property type="evidence" value="ECO:0007669"/>
    <property type="project" value="TreeGrafter"/>
</dbReference>
<dbReference type="GO" id="GO:0000149">
    <property type="term" value="F:SNARE binding"/>
    <property type="evidence" value="ECO:0007669"/>
    <property type="project" value="TreeGrafter"/>
</dbReference>
<feature type="compositionally biased region" description="Low complexity" evidence="3">
    <location>
        <begin position="36"/>
        <end position="50"/>
    </location>
</feature>
<name>A0AAN7Q9N7_9MYRT</name>
<keyword evidence="4" id="KW-1133">Transmembrane helix</keyword>
<dbReference type="GO" id="GO:0031201">
    <property type="term" value="C:SNARE complex"/>
    <property type="evidence" value="ECO:0007669"/>
    <property type="project" value="TreeGrafter"/>
</dbReference>
<dbReference type="CDD" id="cd15844">
    <property type="entry name" value="SNARE_syntaxin5"/>
    <property type="match status" value="1"/>
</dbReference>
<dbReference type="InterPro" id="IPR010989">
    <property type="entry name" value="SNARE"/>
</dbReference>
<dbReference type="SMART" id="SM00397">
    <property type="entry name" value="t_SNARE"/>
    <property type="match status" value="1"/>
</dbReference>
<dbReference type="GO" id="GO:0048278">
    <property type="term" value="P:vesicle docking"/>
    <property type="evidence" value="ECO:0007669"/>
    <property type="project" value="TreeGrafter"/>
</dbReference>
<dbReference type="EMBL" id="JAXIOK010000009">
    <property type="protein sequence ID" value="KAK4762003.1"/>
    <property type="molecule type" value="Genomic_DNA"/>
</dbReference>
<protein>
    <recommendedName>
        <fullName evidence="5">t-SNARE coiled-coil homology domain-containing protein</fullName>
    </recommendedName>
</protein>
<dbReference type="Proteomes" id="UP001345219">
    <property type="component" value="Chromosome 23"/>
</dbReference>
<evidence type="ECO:0000256" key="3">
    <source>
        <dbReference type="SAM" id="MobiDB-lite"/>
    </source>
</evidence>
<accession>A0AAN7Q9N7</accession>
<dbReference type="SUPFAM" id="SSF47661">
    <property type="entry name" value="t-snare proteins"/>
    <property type="match status" value="1"/>
</dbReference>
<evidence type="ECO:0000256" key="1">
    <source>
        <dbReference type="ARBA" id="ARBA00009063"/>
    </source>
</evidence>
<keyword evidence="4" id="KW-0472">Membrane</keyword>
<dbReference type="Gene3D" id="1.20.58.70">
    <property type="match status" value="1"/>
</dbReference>
<feature type="region of interest" description="Disordered" evidence="3">
    <location>
        <begin position="31"/>
        <end position="61"/>
    </location>
</feature>
<comment type="caution">
    <text evidence="6">The sequence shown here is derived from an EMBL/GenBank/DDBJ whole genome shotgun (WGS) entry which is preliminary data.</text>
</comment>
<comment type="similarity">
    <text evidence="1">Belongs to the syntaxin family.</text>
</comment>
<dbReference type="GO" id="GO:0006906">
    <property type="term" value="P:vesicle fusion"/>
    <property type="evidence" value="ECO:0007669"/>
    <property type="project" value="TreeGrafter"/>
</dbReference>
<dbReference type="GO" id="GO:0000139">
    <property type="term" value="C:Golgi membrane"/>
    <property type="evidence" value="ECO:0007669"/>
    <property type="project" value="TreeGrafter"/>
</dbReference>
<dbReference type="InterPro" id="IPR045242">
    <property type="entry name" value="Syntaxin"/>
</dbReference>
<keyword evidence="2" id="KW-0653">Protein transport</keyword>
<keyword evidence="4" id="KW-0812">Transmembrane</keyword>
<dbReference type="PROSITE" id="PS00914">
    <property type="entry name" value="SYNTAXIN"/>
    <property type="match status" value="1"/>
</dbReference>
<dbReference type="PANTHER" id="PTHR19957">
    <property type="entry name" value="SYNTAXIN"/>
    <property type="match status" value="1"/>
</dbReference>
<reference evidence="6 7" key="1">
    <citation type="journal article" date="2023" name="Hortic Res">
        <title>Pangenome of water caltrop reveals structural variations and asymmetric subgenome divergence after allopolyploidization.</title>
        <authorList>
            <person name="Zhang X."/>
            <person name="Chen Y."/>
            <person name="Wang L."/>
            <person name="Yuan Y."/>
            <person name="Fang M."/>
            <person name="Shi L."/>
            <person name="Lu R."/>
            <person name="Comes H.P."/>
            <person name="Ma Y."/>
            <person name="Chen Y."/>
            <person name="Huang G."/>
            <person name="Zhou Y."/>
            <person name="Zheng Z."/>
            <person name="Qiu Y."/>
        </authorList>
    </citation>
    <scope>NUCLEOTIDE SEQUENCE [LARGE SCALE GENOMIC DNA]</scope>
    <source>
        <tissue evidence="6">Roots</tissue>
    </source>
</reference>
<dbReference type="InterPro" id="IPR006012">
    <property type="entry name" value="Syntaxin/epimorphin_CS"/>
</dbReference>
<keyword evidence="2" id="KW-0813">Transport</keyword>
<dbReference type="GO" id="GO:0005484">
    <property type="term" value="F:SNAP receptor activity"/>
    <property type="evidence" value="ECO:0007669"/>
    <property type="project" value="InterPro"/>
</dbReference>
<dbReference type="Pfam" id="PF05739">
    <property type="entry name" value="SNARE"/>
    <property type="match status" value="1"/>
</dbReference>
<keyword evidence="7" id="KW-1185">Reference proteome</keyword>
<proteinExistence type="inferred from homology"/>
<evidence type="ECO:0000313" key="6">
    <source>
        <dbReference type="EMBL" id="KAK4762003.1"/>
    </source>
</evidence>
<dbReference type="GO" id="GO:0006886">
    <property type="term" value="P:intracellular protein transport"/>
    <property type="evidence" value="ECO:0007669"/>
    <property type="project" value="InterPro"/>
</dbReference>
<feature type="domain" description="T-SNARE coiled-coil homology" evidence="5">
    <location>
        <begin position="247"/>
        <end position="309"/>
    </location>
</feature>
<evidence type="ECO:0000313" key="7">
    <source>
        <dbReference type="Proteomes" id="UP001345219"/>
    </source>
</evidence>
<dbReference type="InterPro" id="IPR000727">
    <property type="entry name" value="T_SNARE_dom"/>
</dbReference>
<evidence type="ECO:0000259" key="5">
    <source>
        <dbReference type="PROSITE" id="PS50192"/>
    </source>
</evidence>
<dbReference type="PANTHER" id="PTHR19957:SF228">
    <property type="entry name" value="SYNTAXIN-31"/>
    <property type="match status" value="1"/>
</dbReference>
<gene>
    <name evidence="6" type="ORF">SAY87_029887</name>
</gene>
<evidence type="ECO:0000256" key="4">
    <source>
        <dbReference type="SAM" id="Phobius"/>
    </source>
</evidence>
<feature type="transmembrane region" description="Helical" evidence="4">
    <location>
        <begin position="318"/>
        <end position="338"/>
    </location>
</feature>